<name>A0A0F8ZXE1_9ZZZZ</name>
<gene>
    <name evidence="2" type="ORF">LCGC14_2917170</name>
</gene>
<feature type="region of interest" description="Disordered" evidence="1">
    <location>
        <begin position="1"/>
        <end position="23"/>
    </location>
</feature>
<accession>A0A0F8ZXE1</accession>
<proteinExistence type="predicted"/>
<dbReference type="EMBL" id="LAZR01057879">
    <property type="protein sequence ID" value="KKK71114.1"/>
    <property type="molecule type" value="Genomic_DNA"/>
</dbReference>
<evidence type="ECO:0000256" key="1">
    <source>
        <dbReference type="SAM" id="MobiDB-lite"/>
    </source>
</evidence>
<reference evidence="2" key="1">
    <citation type="journal article" date="2015" name="Nature">
        <title>Complex archaea that bridge the gap between prokaryotes and eukaryotes.</title>
        <authorList>
            <person name="Spang A."/>
            <person name="Saw J.H."/>
            <person name="Jorgensen S.L."/>
            <person name="Zaremba-Niedzwiedzka K."/>
            <person name="Martijn J."/>
            <person name="Lind A.E."/>
            <person name="van Eijk R."/>
            <person name="Schleper C."/>
            <person name="Guy L."/>
            <person name="Ettema T.J."/>
        </authorList>
    </citation>
    <scope>NUCLEOTIDE SEQUENCE</scope>
</reference>
<sequence>MFEHGQRVANSHGEVGHIEPDEISDNDPIFADMSYVRWLTPHNTPSCVCSDCWTRDLIAVPDSVVPMKRSVSWYSEARAFCGAVEQAILYS</sequence>
<dbReference type="AlphaFoldDB" id="A0A0F8ZXE1"/>
<protein>
    <submittedName>
        <fullName evidence="2">Uncharacterized protein</fullName>
    </submittedName>
</protein>
<evidence type="ECO:0000313" key="2">
    <source>
        <dbReference type="EMBL" id="KKK71114.1"/>
    </source>
</evidence>
<organism evidence="2">
    <name type="scientific">marine sediment metagenome</name>
    <dbReference type="NCBI Taxonomy" id="412755"/>
    <lineage>
        <taxon>unclassified sequences</taxon>
        <taxon>metagenomes</taxon>
        <taxon>ecological metagenomes</taxon>
    </lineage>
</organism>
<comment type="caution">
    <text evidence="2">The sequence shown here is derived from an EMBL/GenBank/DDBJ whole genome shotgun (WGS) entry which is preliminary data.</text>
</comment>